<accession>A0A811JSB8</accession>
<evidence type="ECO:0000313" key="2">
    <source>
        <dbReference type="EMBL" id="CAD5206225.1"/>
    </source>
</evidence>
<sequence length="104" mass="12574">MKDKNVDTDREERSENRSIPRQMIRIRRTKVDDDYIKVELRYVSYQKTDKTDDTDEDVTAKVLSHLFSKYQEMSAKQKKRFIEQQPQHTQTTILQMAKYDDLNQ</sequence>
<name>A0A811JSB8_9BILA</name>
<dbReference type="AlphaFoldDB" id="A0A811JSB8"/>
<dbReference type="Proteomes" id="UP000783686">
    <property type="component" value="Unassembled WGS sequence"/>
</dbReference>
<feature type="compositionally biased region" description="Basic and acidic residues" evidence="1">
    <location>
        <begin position="1"/>
        <end position="18"/>
    </location>
</feature>
<evidence type="ECO:0000256" key="1">
    <source>
        <dbReference type="SAM" id="MobiDB-lite"/>
    </source>
</evidence>
<organism evidence="2 3">
    <name type="scientific">Bursaphelenchus okinawaensis</name>
    <dbReference type="NCBI Taxonomy" id="465554"/>
    <lineage>
        <taxon>Eukaryota</taxon>
        <taxon>Metazoa</taxon>
        <taxon>Ecdysozoa</taxon>
        <taxon>Nematoda</taxon>
        <taxon>Chromadorea</taxon>
        <taxon>Rhabditida</taxon>
        <taxon>Tylenchina</taxon>
        <taxon>Tylenchomorpha</taxon>
        <taxon>Aphelenchoidea</taxon>
        <taxon>Aphelenchoididae</taxon>
        <taxon>Bursaphelenchus</taxon>
    </lineage>
</organism>
<dbReference type="OrthoDB" id="5853989at2759"/>
<dbReference type="EMBL" id="CAJFDH010000001">
    <property type="protein sequence ID" value="CAD5206225.1"/>
    <property type="molecule type" value="Genomic_DNA"/>
</dbReference>
<dbReference type="EMBL" id="CAJFCW020000001">
    <property type="protein sequence ID" value="CAG9080920.1"/>
    <property type="molecule type" value="Genomic_DNA"/>
</dbReference>
<proteinExistence type="predicted"/>
<feature type="region of interest" description="Disordered" evidence="1">
    <location>
        <begin position="1"/>
        <end position="20"/>
    </location>
</feature>
<protein>
    <submittedName>
        <fullName evidence="2">Uncharacterized protein</fullName>
    </submittedName>
</protein>
<keyword evidence="3" id="KW-1185">Reference proteome</keyword>
<evidence type="ECO:0000313" key="3">
    <source>
        <dbReference type="Proteomes" id="UP000614601"/>
    </source>
</evidence>
<reference evidence="2" key="1">
    <citation type="submission" date="2020-09" db="EMBL/GenBank/DDBJ databases">
        <authorList>
            <person name="Kikuchi T."/>
        </authorList>
    </citation>
    <scope>NUCLEOTIDE SEQUENCE</scope>
    <source>
        <strain evidence="2">SH1</strain>
    </source>
</reference>
<comment type="caution">
    <text evidence="2">The sequence shown here is derived from an EMBL/GenBank/DDBJ whole genome shotgun (WGS) entry which is preliminary data.</text>
</comment>
<gene>
    <name evidence="2" type="ORF">BOKJ2_LOCUS909</name>
</gene>
<dbReference type="Proteomes" id="UP000614601">
    <property type="component" value="Unassembled WGS sequence"/>
</dbReference>